<accession>A0AAP9GUG6</accession>
<evidence type="ECO:0000313" key="2">
    <source>
        <dbReference type="Proteomes" id="UP000405075"/>
    </source>
</evidence>
<evidence type="ECO:0000313" key="1">
    <source>
        <dbReference type="EMBL" id="QGM26547.1"/>
    </source>
</evidence>
<protein>
    <submittedName>
        <fullName evidence="1">Uncharacterized protein</fullName>
    </submittedName>
</protein>
<name>A0AAP9GUG6_9GAMM</name>
<gene>
    <name evidence="1" type="ORF">GJD93_02020</name>
</gene>
<dbReference type="RefSeq" id="WP_000358348.1">
    <property type="nucleotide sequence ID" value="NZ_CP046045.1"/>
</dbReference>
<organism evidence="1 2">
    <name type="scientific">Acinetobacter towneri</name>
    <dbReference type="NCBI Taxonomy" id="202956"/>
    <lineage>
        <taxon>Bacteria</taxon>
        <taxon>Pseudomonadati</taxon>
        <taxon>Pseudomonadota</taxon>
        <taxon>Gammaproteobacteria</taxon>
        <taxon>Moraxellales</taxon>
        <taxon>Moraxellaceae</taxon>
        <taxon>Acinetobacter</taxon>
    </lineage>
</organism>
<sequence>MDKKIEEKTKDINEKIQKLDLAIQELIETTDNFFINDKYYGIECAFILDHALNIKMHFFNKYPAFAPPHLRGVENYDRIIHIRENNPEDKLEQISPLKD</sequence>
<dbReference type="EMBL" id="CP046045">
    <property type="protein sequence ID" value="QGM26547.1"/>
    <property type="molecule type" value="Genomic_DNA"/>
</dbReference>
<proteinExistence type="predicted"/>
<dbReference type="AlphaFoldDB" id="A0AAP9GUG6"/>
<dbReference type="Proteomes" id="UP000405075">
    <property type="component" value="Chromosome"/>
</dbReference>
<reference evidence="2" key="1">
    <citation type="submission" date="2019-11" db="EMBL/GenBank/DDBJ databases">
        <title>Escherichia coli 1916D6.</title>
        <authorList>
            <person name="Yao H."/>
            <person name="Du X."/>
            <person name="Yu R."/>
            <person name="Li A."/>
        </authorList>
    </citation>
    <scope>NUCLEOTIDE SEQUENCE [LARGE SCALE GENOMIC DNA]</scope>
    <source>
        <strain evidence="2">19110F47</strain>
    </source>
</reference>